<accession>A0ABR0N3A0</accession>
<proteinExistence type="predicted"/>
<dbReference type="EMBL" id="JARKNE010000011">
    <property type="protein sequence ID" value="KAK5784840.1"/>
    <property type="molecule type" value="Genomic_DNA"/>
</dbReference>
<name>A0ABR0N3A0_GOSAR</name>
<reference evidence="2 3" key="1">
    <citation type="submission" date="2023-03" db="EMBL/GenBank/DDBJ databases">
        <title>WGS of Gossypium arboreum.</title>
        <authorList>
            <person name="Yu D."/>
        </authorList>
    </citation>
    <scope>NUCLEOTIDE SEQUENCE [LARGE SCALE GENOMIC DNA]</scope>
    <source>
        <tissue evidence="2">Leaf</tissue>
    </source>
</reference>
<gene>
    <name evidence="2" type="ORF">PVK06_039379</name>
</gene>
<comment type="caution">
    <text evidence="2">The sequence shown here is derived from an EMBL/GenBank/DDBJ whole genome shotgun (WGS) entry which is preliminary data.</text>
</comment>
<organism evidence="2 3">
    <name type="scientific">Gossypium arboreum</name>
    <name type="common">Tree cotton</name>
    <name type="synonym">Gossypium nanking</name>
    <dbReference type="NCBI Taxonomy" id="29729"/>
    <lineage>
        <taxon>Eukaryota</taxon>
        <taxon>Viridiplantae</taxon>
        <taxon>Streptophyta</taxon>
        <taxon>Embryophyta</taxon>
        <taxon>Tracheophyta</taxon>
        <taxon>Spermatophyta</taxon>
        <taxon>Magnoliopsida</taxon>
        <taxon>eudicotyledons</taxon>
        <taxon>Gunneridae</taxon>
        <taxon>Pentapetalae</taxon>
        <taxon>rosids</taxon>
        <taxon>malvids</taxon>
        <taxon>Malvales</taxon>
        <taxon>Malvaceae</taxon>
        <taxon>Malvoideae</taxon>
        <taxon>Gossypium</taxon>
    </lineage>
</organism>
<sequence length="56" mass="6626">MFERFPSLSETNEEEEEEEEDDEEKTPIATSKYEWVFRLDRPSSKGVVLGKFRLKG</sequence>
<protein>
    <submittedName>
        <fullName evidence="2">Uncharacterized protein</fullName>
    </submittedName>
</protein>
<evidence type="ECO:0000313" key="3">
    <source>
        <dbReference type="Proteomes" id="UP001358586"/>
    </source>
</evidence>
<dbReference type="Proteomes" id="UP001358586">
    <property type="component" value="Chromosome 11"/>
</dbReference>
<evidence type="ECO:0000313" key="2">
    <source>
        <dbReference type="EMBL" id="KAK5784840.1"/>
    </source>
</evidence>
<feature type="region of interest" description="Disordered" evidence="1">
    <location>
        <begin position="1"/>
        <end position="29"/>
    </location>
</feature>
<feature type="compositionally biased region" description="Acidic residues" evidence="1">
    <location>
        <begin position="11"/>
        <end position="24"/>
    </location>
</feature>
<keyword evidence="3" id="KW-1185">Reference proteome</keyword>
<evidence type="ECO:0000256" key="1">
    <source>
        <dbReference type="SAM" id="MobiDB-lite"/>
    </source>
</evidence>